<dbReference type="EMBL" id="LCWV01000092">
    <property type="protein sequence ID" value="PWI64112.1"/>
    <property type="molecule type" value="Genomic_DNA"/>
</dbReference>
<dbReference type="AlphaFoldDB" id="A0A179FKS1"/>
<sequence>MTRGEGSQTKVHHKGKLDDYVVFIDDVTAYKKWLTDKSIPLAHFISPFTVFLTHRQGAQGPYDSAPRVTLASEFGTEDTEEASRTYW</sequence>
<dbReference type="Pfam" id="PF01172">
    <property type="entry name" value="SBDS_N"/>
    <property type="match status" value="1"/>
</dbReference>
<feature type="domain" description="Ribosome maturation protein SDO1/SBDS N-terminal" evidence="1">
    <location>
        <begin position="8"/>
        <end position="82"/>
    </location>
</feature>
<reference evidence="3" key="1">
    <citation type="submission" date="2015-05" db="EMBL/GenBank/DDBJ databases">
        <authorList>
            <person name="Wang D.B."/>
            <person name="Wang M."/>
        </authorList>
    </citation>
    <scope>NUCLEOTIDE SEQUENCE</scope>
    <source>
        <strain evidence="3">36-1</strain>
    </source>
</reference>
<reference evidence="2 4" key="3">
    <citation type="submission" date="2016-01" db="EMBL/GenBank/DDBJ databases">
        <title>Biosynthesis of antibiotic leucinostatins and their inhibition on Phytophthora in bio-control Purpureocillium lilacinum.</title>
        <authorList>
            <person name="Wang G."/>
            <person name="Liu Z."/>
            <person name="Lin R."/>
            <person name="Li E."/>
            <person name="Mao Z."/>
            <person name="Ling J."/>
            <person name="Yin W."/>
            <person name="Xie B."/>
        </authorList>
    </citation>
    <scope>NUCLEOTIDE SEQUENCE [LARGE SCALE GENOMIC DNA]</scope>
    <source>
        <strain evidence="2">PLBJ-1</strain>
    </source>
</reference>
<evidence type="ECO:0000313" key="3">
    <source>
        <dbReference type="EMBL" id="PWI64112.1"/>
    </source>
</evidence>
<gene>
    <name evidence="3" type="ORF">PCL_12657</name>
    <name evidence="2" type="ORF">VFPBJ_11175</name>
</gene>
<evidence type="ECO:0000313" key="2">
    <source>
        <dbReference type="EMBL" id="OAQ65643.1"/>
    </source>
</evidence>
<evidence type="ECO:0000259" key="1">
    <source>
        <dbReference type="Pfam" id="PF01172"/>
    </source>
</evidence>
<dbReference type="InterPro" id="IPR019783">
    <property type="entry name" value="SDO1/SBDS_N"/>
</dbReference>
<dbReference type="EMBL" id="LSBH01000014">
    <property type="protein sequence ID" value="OAQ65643.1"/>
    <property type="molecule type" value="Genomic_DNA"/>
</dbReference>
<accession>A0A179FKS1</accession>
<name>A0A179FKS1_PURLI</name>
<dbReference type="Proteomes" id="UP000078240">
    <property type="component" value="Unassembled WGS sequence"/>
</dbReference>
<proteinExistence type="predicted"/>
<organism evidence="2 4">
    <name type="scientific">Purpureocillium lilacinum</name>
    <name type="common">Paecilomyces lilacinus</name>
    <dbReference type="NCBI Taxonomy" id="33203"/>
    <lineage>
        <taxon>Eukaryota</taxon>
        <taxon>Fungi</taxon>
        <taxon>Dikarya</taxon>
        <taxon>Ascomycota</taxon>
        <taxon>Pezizomycotina</taxon>
        <taxon>Sordariomycetes</taxon>
        <taxon>Hypocreomycetidae</taxon>
        <taxon>Hypocreales</taxon>
        <taxon>Ophiocordycipitaceae</taxon>
        <taxon>Purpureocillium</taxon>
    </lineage>
</organism>
<dbReference type="Proteomes" id="UP000245956">
    <property type="component" value="Unassembled WGS sequence"/>
</dbReference>
<evidence type="ECO:0000313" key="4">
    <source>
        <dbReference type="Proteomes" id="UP000078240"/>
    </source>
</evidence>
<comment type="caution">
    <text evidence="2">The sequence shown here is derived from an EMBL/GenBank/DDBJ whole genome shotgun (WGS) entry which is preliminary data.</text>
</comment>
<evidence type="ECO:0000313" key="5">
    <source>
        <dbReference type="Proteomes" id="UP000245956"/>
    </source>
</evidence>
<protein>
    <submittedName>
        <fullName evidence="2">Shwachman-Bodian-Diamond syndrome (SBDS) protein domain-containing protein</fullName>
    </submittedName>
</protein>
<dbReference type="InterPro" id="IPR036786">
    <property type="entry name" value="Ribosome_mat_SBDS_N_sf"/>
</dbReference>
<dbReference type="Gene3D" id="3.30.1250.10">
    <property type="entry name" value="Ribosome maturation protein SBDS, N-terminal domain"/>
    <property type="match status" value="1"/>
</dbReference>
<reference evidence="3 5" key="2">
    <citation type="journal article" date="2016" name="Front. Microbiol.">
        <title>Genome and transcriptome sequences reveal the specific parasitism of the nematophagous Purpureocillium lilacinum 36-1.</title>
        <authorList>
            <person name="Xie J."/>
            <person name="Li S."/>
            <person name="Mo C."/>
            <person name="Xiao X."/>
            <person name="Peng D."/>
            <person name="Wang G."/>
            <person name="Xiao Y."/>
        </authorList>
    </citation>
    <scope>NUCLEOTIDE SEQUENCE [LARGE SCALE GENOMIC DNA]</scope>
    <source>
        <strain evidence="3 5">36-1</strain>
    </source>
</reference>
<dbReference type="SUPFAM" id="SSF89895">
    <property type="entry name" value="FYSH domain"/>
    <property type="match status" value="1"/>
</dbReference>